<reference evidence="1 2" key="1">
    <citation type="journal article" date="2019" name="Sci. Rep.">
        <title>Orb-weaving spider Araneus ventricosus genome elucidates the spidroin gene catalogue.</title>
        <authorList>
            <person name="Kono N."/>
            <person name="Nakamura H."/>
            <person name="Ohtoshi R."/>
            <person name="Moran D.A.P."/>
            <person name="Shinohara A."/>
            <person name="Yoshida Y."/>
            <person name="Fujiwara M."/>
            <person name="Mori M."/>
            <person name="Tomita M."/>
            <person name="Arakawa K."/>
        </authorList>
    </citation>
    <scope>NUCLEOTIDE SEQUENCE [LARGE SCALE GENOMIC DNA]</scope>
</reference>
<name>A0A4Y2VW46_ARAVE</name>
<evidence type="ECO:0000313" key="1">
    <source>
        <dbReference type="EMBL" id="GBO29633.1"/>
    </source>
</evidence>
<dbReference type="Proteomes" id="UP000499080">
    <property type="component" value="Unassembled WGS sequence"/>
</dbReference>
<accession>A0A4Y2VW46</accession>
<keyword evidence="2" id="KW-1185">Reference proteome</keyword>
<dbReference type="AlphaFoldDB" id="A0A4Y2VW46"/>
<evidence type="ECO:0000313" key="2">
    <source>
        <dbReference type="Proteomes" id="UP000499080"/>
    </source>
</evidence>
<protein>
    <submittedName>
        <fullName evidence="1">Uncharacterized protein</fullName>
    </submittedName>
</protein>
<dbReference type="EMBL" id="BGPR01052801">
    <property type="protein sequence ID" value="GBO29633.1"/>
    <property type="molecule type" value="Genomic_DNA"/>
</dbReference>
<comment type="caution">
    <text evidence="1">The sequence shown here is derived from an EMBL/GenBank/DDBJ whole genome shotgun (WGS) entry which is preliminary data.</text>
</comment>
<proteinExistence type="predicted"/>
<gene>
    <name evidence="1" type="ORF">AVEN_101517_1</name>
</gene>
<sequence>MAFISSASSSTRMELNAEYGLIQAAWGPWVGTRSGRCLDIKASIECDAEWLRFSQTILLHFMVMVSDTFQFLISIVELSTRRFKFWQYCTLTPKIFKDYLCQYRNLIEFPC</sequence>
<organism evidence="1 2">
    <name type="scientific">Araneus ventricosus</name>
    <name type="common">Orbweaver spider</name>
    <name type="synonym">Epeira ventricosa</name>
    <dbReference type="NCBI Taxonomy" id="182803"/>
    <lineage>
        <taxon>Eukaryota</taxon>
        <taxon>Metazoa</taxon>
        <taxon>Ecdysozoa</taxon>
        <taxon>Arthropoda</taxon>
        <taxon>Chelicerata</taxon>
        <taxon>Arachnida</taxon>
        <taxon>Araneae</taxon>
        <taxon>Araneomorphae</taxon>
        <taxon>Entelegynae</taxon>
        <taxon>Araneoidea</taxon>
        <taxon>Araneidae</taxon>
        <taxon>Araneus</taxon>
    </lineage>
</organism>